<evidence type="ECO:0000313" key="1">
    <source>
        <dbReference type="EMBL" id="GAG31922.1"/>
    </source>
</evidence>
<dbReference type="AlphaFoldDB" id="X0X923"/>
<sequence>MKRKSPIKHTVHTHIRKGQLVHSYDRGKRRKPVKLAKPTIHKLSKEKHLLPLFELQNKLIEHKYPIPGVWEHILTHAGDIFRGITRGKSNIAYTMEKLGRLERYIDDPISKGDFEDFRYYSDGGYYKKHKHEGGIIERYTSKAV</sequence>
<comment type="caution">
    <text evidence="1">The sequence shown here is derived from an EMBL/GenBank/DDBJ whole genome shotgun (WGS) entry which is preliminary data.</text>
</comment>
<organism evidence="1">
    <name type="scientific">marine sediment metagenome</name>
    <dbReference type="NCBI Taxonomy" id="412755"/>
    <lineage>
        <taxon>unclassified sequences</taxon>
        <taxon>metagenomes</taxon>
        <taxon>ecological metagenomes</taxon>
    </lineage>
</organism>
<protein>
    <submittedName>
        <fullName evidence="1">Uncharacterized protein</fullName>
    </submittedName>
</protein>
<proteinExistence type="predicted"/>
<dbReference type="EMBL" id="BARS01045369">
    <property type="protein sequence ID" value="GAG31922.1"/>
    <property type="molecule type" value="Genomic_DNA"/>
</dbReference>
<gene>
    <name evidence="1" type="ORF">S01H1_68412</name>
</gene>
<name>X0X923_9ZZZZ</name>
<accession>X0X923</accession>
<reference evidence="1" key="1">
    <citation type="journal article" date="2014" name="Front. Microbiol.">
        <title>High frequency of phylogenetically diverse reductive dehalogenase-homologous genes in deep subseafloor sedimentary metagenomes.</title>
        <authorList>
            <person name="Kawai M."/>
            <person name="Futagami T."/>
            <person name="Toyoda A."/>
            <person name="Takaki Y."/>
            <person name="Nishi S."/>
            <person name="Hori S."/>
            <person name="Arai W."/>
            <person name="Tsubouchi T."/>
            <person name="Morono Y."/>
            <person name="Uchiyama I."/>
            <person name="Ito T."/>
            <person name="Fujiyama A."/>
            <person name="Inagaki F."/>
            <person name="Takami H."/>
        </authorList>
    </citation>
    <scope>NUCLEOTIDE SEQUENCE</scope>
    <source>
        <strain evidence="1">Expedition CK06-06</strain>
    </source>
</reference>
<feature type="non-terminal residue" evidence="1">
    <location>
        <position position="144"/>
    </location>
</feature>